<feature type="transmembrane region" description="Helical" evidence="9">
    <location>
        <begin position="378"/>
        <end position="397"/>
    </location>
</feature>
<feature type="transmembrane region" description="Helical" evidence="9">
    <location>
        <begin position="140"/>
        <end position="160"/>
    </location>
</feature>
<feature type="transmembrane region" description="Helical" evidence="9">
    <location>
        <begin position="167"/>
        <end position="186"/>
    </location>
</feature>
<sequence>MEIQEKQPAGLWLICATEVFERFSYYAMRALLILYFVYALKIEKSAASNMYGTFISLVYLSGIIGGYVADKFIGQKLAIIAGAVMIAVGQFMLGFENIGMIYSALGLLIMGNGFFKISISTFVGSLYGKNDPRRDAGFTYFYMAVNLGAFFAPLIGGTLGEKFGYRYGFWTAGVVMLLGLIVFLIGKEKFFKGVGDAPVKIDKEEWKKAGLYLITFGSIAYLMWNFGFWAGAFTIALTLLALWIKDKISKTQSAKSELTIEEKKKVAVIFIMAFFVIFFWTAFEQSGAALTLFAKENTNRMVNLFGFQFEFLTTWFQSVNPFFVVVLAPLFSKMWLTLAKKGKEPSTPTKFVWALWLLAAGYGVLLIASMQMGPGVKINMLYLILAYAVFTTGELCLSPVGLSLVTKLAPVHLVGTLMGVWKLANAAANKLAGFYSSYFGVVSNEAFFSGLIIAPVAVSIILIVIMKPVKRWMGDVR</sequence>
<dbReference type="Proteomes" id="UP000001029">
    <property type="component" value="Chromosome"/>
</dbReference>
<organism evidence="11 12">
    <name type="scientific">Elusimicrobium minutum (strain Pei191)</name>
    <dbReference type="NCBI Taxonomy" id="445932"/>
    <lineage>
        <taxon>Bacteria</taxon>
        <taxon>Pseudomonadati</taxon>
        <taxon>Elusimicrobiota</taxon>
        <taxon>Elusimicrobia</taxon>
        <taxon>Elusimicrobiales</taxon>
        <taxon>Elusimicrobiaceae</taxon>
        <taxon>Elusimicrobium</taxon>
    </lineage>
</organism>
<feature type="domain" description="Major facilitator superfamily (MFS) profile" evidence="10">
    <location>
        <begin position="1"/>
        <end position="191"/>
    </location>
</feature>
<keyword evidence="7 9" id="KW-0472">Membrane</keyword>
<dbReference type="InterPro" id="IPR050171">
    <property type="entry name" value="MFS_Transporters"/>
</dbReference>
<feature type="transmembrane region" description="Helical" evidence="9">
    <location>
        <begin position="221"/>
        <end position="244"/>
    </location>
</feature>
<keyword evidence="5" id="KW-0571">Peptide transport</keyword>
<evidence type="ECO:0000313" key="12">
    <source>
        <dbReference type="Proteomes" id="UP000001029"/>
    </source>
</evidence>
<dbReference type="GO" id="GO:1904680">
    <property type="term" value="F:peptide transmembrane transporter activity"/>
    <property type="evidence" value="ECO:0007669"/>
    <property type="project" value="InterPro"/>
</dbReference>
<keyword evidence="6 9" id="KW-1133">Transmembrane helix</keyword>
<keyword evidence="12" id="KW-1185">Reference proteome</keyword>
<dbReference type="GO" id="GO:0006857">
    <property type="term" value="P:oligopeptide transport"/>
    <property type="evidence" value="ECO:0007669"/>
    <property type="project" value="InterPro"/>
</dbReference>
<keyword evidence="2 8" id="KW-0813">Transport</keyword>
<feature type="transmembrane region" description="Helical" evidence="9">
    <location>
        <begin position="351"/>
        <end position="372"/>
    </location>
</feature>
<dbReference type="PROSITE" id="PS01022">
    <property type="entry name" value="PTR2_1"/>
    <property type="match status" value="1"/>
</dbReference>
<reference evidence="11 12" key="1">
    <citation type="journal article" date="2009" name="Appl. Environ. Microbiol.">
        <title>Genomic analysis of 'Elusimicrobium minutum,' the first cultivated representative of the phylum 'Elusimicrobia' (formerly termite group 1).</title>
        <authorList>
            <person name="Herlemann D.P.R."/>
            <person name="Geissinger O."/>
            <person name="Ikeda-Ohtsubo W."/>
            <person name="Kunin V."/>
            <person name="Sun H."/>
            <person name="Lapidus A."/>
            <person name="Hugenholtz P."/>
            <person name="Brune A."/>
        </authorList>
    </citation>
    <scope>NUCLEOTIDE SEQUENCE [LARGE SCALE GENOMIC DNA]</scope>
    <source>
        <strain evidence="11 12">Pei191</strain>
    </source>
</reference>
<evidence type="ECO:0000256" key="4">
    <source>
        <dbReference type="ARBA" id="ARBA00022692"/>
    </source>
</evidence>
<feature type="transmembrane region" description="Helical" evidence="9">
    <location>
        <begin position="409"/>
        <end position="427"/>
    </location>
</feature>
<dbReference type="AlphaFoldDB" id="B2KD79"/>
<dbReference type="GO" id="GO:0004035">
    <property type="term" value="F:alkaline phosphatase activity"/>
    <property type="evidence" value="ECO:0007669"/>
    <property type="project" value="UniProtKB-EC"/>
</dbReference>
<keyword evidence="4 8" id="KW-0812">Transmembrane</keyword>
<comment type="subcellular location">
    <subcellularLocation>
        <location evidence="1">Cell membrane</location>
        <topology evidence="1">Multi-pass membrane protein</topology>
    </subcellularLocation>
    <subcellularLocation>
        <location evidence="8">Membrane</location>
        <topology evidence="8">Multi-pass membrane protein</topology>
    </subcellularLocation>
</comment>
<dbReference type="Gene3D" id="1.20.1250.20">
    <property type="entry name" value="MFS general substrate transporter like domains"/>
    <property type="match status" value="1"/>
</dbReference>
<dbReference type="PROSITE" id="PS50850">
    <property type="entry name" value="MFS"/>
    <property type="match status" value="1"/>
</dbReference>
<dbReference type="InterPro" id="IPR018456">
    <property type="entry name" value="PTR2_symporter_CS"/>
</dbReference>
<dbReference type="Pfam" id="PF00854">
    <property type="entry name" value="PTR2"/>
    <property type="match status" value="1"/>
</dbReference>
<dbReference type="InterPro" id="IPR000109">
    <property type="entry name" value="POT_fam"/>
</dbReference>
<dbReference type="EMBL" id="CP001055">
    <property type="protein sequence ID" value="ACC98475.1"/>
    <property type="molecule type" value="Genomic_DNA"/>
</dbReference>
<comment type="similarity">
    <text evidence="8">Belongs to the major facilitator superfamily. Proton-dependent oligopeptide transporter (POT/PTR) (TC 2.A.17) family.</text>
</comment>
<feature type="transmembrane region" description="Helical" evidence="9">
    <location>
        <begin position="23"/>
        <end position="40"/>
    </location>
</feature>
<proteinExistence type="inferred from homology"/>
<keyword evidence="5" id="KW-0653">Protein transport</keyword>
<name>B2KD79_ELUMP</name>
<feature type="transmembrane region" description="Helical" evidence="9">
    <location>
        <begin position="75"/>
        <end position="95"/>
    </location>
</feature>
<evidence type="ECO:0000256" key="1">
    <source>
        <dbReference type="ARBA" id="ARBA00004651"/>
    </source>
</evidence>
<dbReference type="CDD" id="cd17346">
    <property type="entry name" value="MFS_DtpA_like"/>
    <property type="match status" value="1"/>
</dbReference>
<feature type="transmembrane region" description="Helical" evidence="9">
    <location>
        <begin position="447"/>
        <end position="465"/>
    </location>
</feature>
<dbReference type="PROSITE" id="PS01023">
    <property type="entry name" value="PTR2_2"/>
    <property type="match status" value="1"/>
</dbReference>
<dbReference type="NCBIfam" id="TIGR00924">
    <property type="entry name" value="yjdL_sub1_fam"/>
    <property type="match status" value="1"/>
</dbReference>
<dbReference type="OrthoDB" id="9772725at2"/>
<feature type="transmembrane region" description="Helical" evidence="9">
    <location>
        <begin position="319"/>
        <end position="339"/>
    </location>
</feature>
<dbReference type="InterPro" id="IPR020846">
    <property type="entry name" value="MFS_dom"/>
</dbReference>
<dbReference type="PANTHER" id="PTHR23517:SF15">
    <property type="entry name" value="PROTON-DEPENDENT OLIGOPEPTIDE FAMILY TRANSPORT PROTEIN"/>
    <property type="match status" value="1"/>
</dbReference>
<dbReference type="HOGENOM" id="CLU_004790_0_2_0"/>
<accession>B2KD79</accession>
<evidence type="ECO:0000256" key="2">
    <source>
        <dbReference type="ARBA" id="ARBA00022448"/>
    </source>
</evidence>
<evidence type="ECO:0000256" key="7">
    <source>
        <dbReference type="ARBA" id="ARBA00023136"/>
    </source>
</evidence>
<dbReference type="PANTHER" id="PTHR23517">
    <property type="entry name" value="RESISTANCE PROTEIN MDTM, PUTATIVE-RELATED-RELATED"/>
    <property type="match status" value="1"/>
</dbReference>
<feature type="transmembrane region" description="Helical" evidence="9">
    <location>
        <begin position="107"/>
        <end position="128"/>
    </location>
</feature>
<dbReference type="GO" id="GO:0005886">
    <property type="term" value="C:plasma membrane"/>
    <property type="evidence" value="ECO:0007669"/>
    <property type="project" value="UniProtKB-SubCell"/>
</dbReference>
<dbReference type="EC" id="3.1.3.1" evidence="11"/>
<evidence type="ECO:0000256" key="8">
    <source>
        <dbReference type="RuleBase" id="RU003755"/>
    </source>
</evidence>
<gene>
    <name evidence="11" type="ordered locus">Emin_0922</name>
</gene>
<dbReference type="InterPro" id="IPR036259">
    <property type="entry name" value="MFS_trans_sf"/>
</dbReference>
<protein>
    <submittedName>
        <fullName evidence="11">Dipeptide/tripeptide permease</fullName>
        <ecNumber evidence="11">3.1.3.1</ecNumber>
    </submittedName>
</protein>
<keyword evidence="11" id="KW-0378">Hydrolase</keyword>
<dbReference type="RefSeq" id="WP_012415090.1">
    <property type="nucleotide sequence ID" value="NC_010644.1"/>
</dbReference>
<evidence type="ECO:0000256" key="6">
    <source>
        <dbReference type="ARBA" id="ARBA00022989"/>
    </source>
</evidence>
<feature type="transmembrane region" description="Helical" evidence="9">
    <location>
        <begin position="265"/>
        <end position="283"/>
    </location>
</feature>
<dbReference type="KEGG" id="emi:Emin_0922"/>
<evidence type="ECO:0000256" key="3">
    <source>
        <dbReference type="ARBA" id="ARBA00022475"/>
    </source>
</evidence>
<dbReference type="InterPro" id="IPR005279">
    <property type="entry name" value="Dipep/tripep_permease"/>
</dbReference>
<feature type="transmembrane region" description="Helical" evidence="9">
    <location>
        <begin position="52"/>
        <end position="69"/>
    </location>
</feature>
<evidence type="ECO:0000256" key="5">
    <source>
        <dbReference type="ARBA" id="ARBA00022856"/>
    </source>
</evidence>
<dbReference type="SUPFAM" id="SSF103473">
    <property type="entry name" value="MFS general substrate transporter"/>
    <property type="match status" value="1"/>
</dbReference>
<evidence type="ECO:0000256" key="9">
    <source>
        <dbReference type="SAM" id="Phobius"/>
    </source>
</evidence>
<evidence type="ECO:0000259" key="10">
    <source>
        <dbReference type="PROSITE" id="PS50850"/>
    </source>
</evidence>
<keyword evidence="3" id="KW-1003">Cell membrane</keyword>
<evidence type="ECO:0000313" key="11">
    <source>
        <dbReference type="EMBL" id="ACC98475.1"/>
    </source>
</evidence>